<dbReference type="Proteomes" id="UP000468650">
    <property type="component" value="Unassembled WGS sequence"/>
</dbReference>
<dbReference type="InterPro" id="IPR008969">
    <property type="entry name" value="CarboxyPept-like_regulatory"/>
</dbReference>
<dbReference type="GO" id="GO:0015344">
    <property type="term" value="F:siderophore uptake transmembrane transporter activity"/>
    <property type="evidence" value="ECO:0007669"/>
    <property type="project" value="TreeGrafter"/>
</dbReference>
<evidence type="ECO:0000256" key="7">
    <source>
        <dbReference type="ARBA" id="ARBA00023237"/>
    </source>
</evidence>
<evidence type="ECO:0000313" key="10">
    <source>
        <dbReference type="EMBL" id="KAB2814040.1"/>
    </source>
</evidence>
<feature type="domain" description="TonB-dependent receptor plug" evidence="9">
    <location>
        <begin position="132"/>
        <end position="235"/>
    </location>
</feature>
<dbReference type="AlphaFoldDB" id="A0A6N6RJX5"/>
<comment type="caution">
    <text evidence="10">The sequence shown here is derived from an EMBL/GenBank/DDBJ whole genome shotgun (WGS) entry which is preliminary data.</text>
</comment>
<dbReference type="Gene3D" id="2.170.130.10">
    <property type="entry name" value="TonB-dependent receptor, plug domain"/>
    <property type="match status" value="1"/>
</dbReference>
<evidence type="ECO:0000259" key="9">
    <source>
        <dbReference type="Pfam" id="PF07715"/>
    </source>
</evidence>
<keyword evidence="3" id="KW-1134">Transmembrane beta strand</keyword>
<keyword evidence="4" id="KW-0812">Transmembrane</keyword>
<dbReference type="RefSeq" id="WP_151666708.1">
    <property type="nucleotide sequence ID" value="NZ_WBVO01000002.1"/>
</dbReference>
<accession>A0A6N6RJX5</accession>
<dbReference type="PANTHER" id="PTHR30069">
    <property type="entry name" value="TONB-DEPENDENT OUTER MEMBRANE RECEPTOR"/>
    <property type="match status" value="1"/>
</dbReference>
<name>A0A6N6RJX5_9FLAO</name>
<evidence type="ECO:0000256" key="8">
    <source>
        <dbReference type="SAM" id="SignalP"/>
    </source>
</evidence>
<feature type="signal peptide" evidence="8">
    <location>
        <begin position="1"/>
        <end position="18"/>
    </location>
</feature>
<keyword evidence="11" id="KW-1185">Reference proteome</keyword>
<dbReference type="SUPFAM" id="SSF56935">
    <property type="entry name" value="Porins"/>
    <property type="match status" value="1"/>
</dbReference>
<keyword evidence="2" id="KW-0813">Transport</keyword>
<comment type="subcellular location">
    <subcellularLocation>
        <location evidence="1">Cell outer membrane</location>
        <topology evidence="1">Multi-pass membrane protein</topology>
    </subcellularLocation>
</comment>
<organism evidence="10 11">
    <name type="scientific">Phaeocystidibacter luteus</name>
    <dbReference type="NCBI Taxonomy" id="911197"/>
    <lineage>
        <taxon>Bacteria</taxon>
        <taxon>Pseudomonadati</taxon>
        <taxon>Bacteroidota</taxon>
        <taxon>Flavobacteriia</taxon>
        <taxon>Flavobacteriales</taxon>
        <taxon>Phaeocystidibacteraceae</taxon>
        <taxon>Phaeocystidibacter</taxon>
    </lineage>
</organism>
<dbReference type="PANTHER" id="PTHR30069:SF29">
    <property type="entry name" value="HEMOGLOBIN AND HEMOGLOBIN-HAPTOGLOBIN-BINDING PROTEIN 1-RELATED"/>
    <property type="match status" value="1"/>
</dbReference>
<gene>
    <name evidence="10" type="ORF">F8C67_04995</name>
</gene>
<evidence type="ECO:0000256" key="4">
    <source>
        <dbReference type="ARBA" id="ARBA00022692"/>
    </source>
</evidence>
<dbReference type="InterPro" id="IPR039426">
    <property type="entry name" value="TonB-dep_rcpt-like"/>
</dbReference>
<dbReference type="InterPro" id="IPR012910">
    <property type="entry name" value="Plug_dom"/>
</dbReference>
<dbReference type="GO" id="GO:0009279">
    <property type="term" value="C:cell outer membrane"/>
    <property type="evidence" value="ECO:0007669"/>
    <property type="project" value="UniProtKB-SubCell"/>
</dbReference>
<keyword evidence="6" id="KW-0472">Membrane</keyword>
<dbReference type="SUPFAM" id="SSF49464">
    <property type="entry name" value="Carboxypeptidase regulatory domain-like"/>
    <property type="match status" value="1"/>
</dbReference>
<reference evidence="10 11" key="1">
    <citation type="submission" date="2019-09" db="EMBL/GenBank/DDBJ databases">
        <title>Genomes of family Cryomorphaceae.</title>
        <authorList>
            <person name="Bowman J.P."/>
        </authorList>
    </citation>
    <scope>NUCLEOTIDE SEQUENCE [LARGE SCALE GENOMIC DNA]</scope>
    <source>
        <strain evidence="10 11">LMG 25704</strain>
    </source>
</reference>
<dbReference type="InterPro" id="IPR037066">
    <property type="entry name" value="Plug_dom_sf"/>
</dbReference>
<dbReference type="OrthoDB" id="9804995at2"/>
<evidence type="ECO:0000256" key="2">
    <source>
        <dbReference type="ARBA" id="ARBA00022448"/>
    </source>
</evidence>
<keyword evidence="10" id="KW-0675">Receptor</keyword>
<dbReference type="InterPro" id="IPR036942">
    <property type="entry name" value="Beta-barrel_TonB_sf"/>
</dbReference>
<dbReference type="GO" id="GO:0044718">
    <property type="term" value="P:siderophore transmembrane transport"/>
    <property type="evidence" value="ECO:0007669"/>
    <property type="project" value="TreeGrafter"/>
</dbReference>
<feature type="chain" id="PRO_5026910443" evidence="8">
    <location>
        <begin position="19"/>
        <end position="785"/>
    </location>
</feature>
<evidence type="ECO:0000256" key="5">
    <source>
        <dbReference type="ARBA" id="ARBA00022729"/>
    </source>
</evidence>
<dbReference type="Gene3D" id="2.40.170.20">
    <property type="entry name" value="TonB-dependent receptor, beta-barrel domain"/>
    <property type="match status" value="1"/>
</dbReference>
<dbReference type="Pfam" id="PF07715">
    <property type="entry name" value="Plug"/>
    <property type="match status" value="1"/>
</dbReference>
<dbReference type="Gene3D" id="2.60.40.1120">
    <property type="entry name" value="Carboxypeptidase-like, regulatory domain"/>
    <property type="match status" value="1"/>
</dbReference>
<evidence type="ECO:0000256" key="3">
    <source>
        <dbReference type="ARBA" id="ARBA00022452"/>
    </source>
</evidence>
<keyword evidence="5 8" id="KW-0732">Signal</keyword>
<dbReference type="EMBL" id="WBVO01000002">
    <property type="protein sequence ID" value="KAB2814040.1"/>
    <property type="molecule type" value="Genomic_DNA"/>
</dbReference>
<evidence type="ECO:0000256" key="6">
    <source>
        <dbReference type="ARBA" id="ARBA00023136"/>
    </source>
</evidence>
<evidence type="ECO:0000313" key="11">
    <source>
        <dbReference type="Proteomes" id="UP000468650"/>
    </source>
</evidence>
<protein>
    <submittedName>
        <fullName evidence="10">TonB-dependent receptor</fullName>
    </submittedName>
</protein>
<sequence>MKRLLTLIALAATFIASGQDLNQTVRGVITENFTSTPIPGVKITITHQSELVFEAVSDLDGKFKLDNVPAGRIELLAENFGYQSVKIADIDHNATRETVLEIKMKEGTQTLGEVEVTASTAMRPKNEMVTLSARTFSIEETQRFAGGRNDVARMAAKLPGVQNSNDAVNDIVIRGNSPNGLLWRLEDLDIPNPNHYGKSGQTGGPVSMLNNNVLQNSDFLTGAFPASYGNALSGVFDLQMRSGNNERHEFIGQVGFNGFEAGAEGPLGNGSYLVNYRYSVLGIMAAMGLEFGTGTAVPEYQDLTFKVTQRLSEKTSISAFGLWGKSKIDFVRDPEDDEDLYGATGTNTYSRSQQAVMGINIFHNTSENSMLKLTLGTGTLWDNDYLDTLDTQGDAHAFYGMDFRNTTYSANLHWQYHINSKHDLQIGIRNDIHEFDMLDSVYSFGDGYVNPTDIANFTSLHQPYVEWQYRPATRWTVNSGLHAQILSLNGSAMLEPRVGAEYAIDDANAVSAAYGLHSQMAPVNLYYRNVADDLGGSYQPNRDLDFQKSHHFVLAHKYTFSPTLRFKTEVYFQRLYDAITQESPSAFSLLNGGTFGGVPNDALNNKGEGRNYGIELSLEQYMVRGFYLFTSVSIFNSEYKGSDGVWRKGAFASDYVANIAGGKEFVITKDPNASKRHSITVDASMNVAGGQRYTPIDVDASRAAGQTVYDEDNVYGLQLPMYFRADVRIAYRLQGKRTTQEWALDVQNVSNRQNVQNVLWDPAAEEEVSIYSIGMLPMFQWRIYF</sequence>
<proteinExistence type="predicted"/>
<evidence type="ECO:0000256" key="1">
    <source>
        <dbReference type="ARBA" id="ARBA00004571"/>
    </source>
</evidence>
<dbReference type="Pfam" id="PF13620">
    <property type="entry name" value="CarboxypepD_reg"/>
    <property type="match status" value="1"/>
</dbReference>
<keyword evidence="7" id="KW-0998">Cell outer membrane</keyword>